<dbReference type="RefSeq" id="WP_004797263.1">
    <property type="nucleotide sequence ID" value="NZ_AJFU01000006.1"/>
</dbReference>
<proteinExistence type="predicted"/>
<gene>
    <name evidence="2" type="ORF">MCANUFG4_02900</name>
</gene>
<comment type="caution">
    <text evidence="2">The sequence shown here is derived from an EMBL/GenBank/DDBJ whole genome shotgun (WGS) entry which is preliminary data.</text>
</comment>
<dbReference type="Proteomes" id="UP000006229">
    <property type="component" value="Unassembled WGS sequence"/>
</dbReference>
<keyword evidence="1" id="KW-0812">Transmembrane</keyword>
<dbReference type="PATRIC" id="fig|1131455.3.peg.582"/>
<reference evidence="2 3" key="1">
    <citation type="journal article" date="2012" name="J. Bacteriol.">
        <title>Genome annotation of five Mycoplasma canis strains.</title>
        <authorList>
            <person name="Brown D.R."/>
            <person name="May M."/>
            <person name="Michaels D.L."/>
            <person name="Barbet A.F."/>
        </authorList>
    </citation>
    <scope>NUCLEOTIDE SEQUENCE [LARGE SCALE GENOMIC DNA]</scope>
    <source>
        <strain evidence="2 3">UFG4</strain>
    </source>
</reference>
<evidence type="ECO:0000313" key="3">
    <source>
        <dbReference type="Proteomes" id="UP000006229"/>
    </source>
</evidence>
<organism evidence="2 3">
    <name type="scientific">Mycoplasmopsis canis UFG4</name>
    <dbReference type="NCBI Taxonomy" id="1131455"/>
    <lineage>
        <taxon>Bacteria</taxon>
        <taxon>Bacillati</taxon>
        <taxon>Mycoplasmatota</taxon>
        <taxon>Mycoplasmoidales</taxon>
        <taxon>Metamycoplasmataceae</taxon>
        <taxon>Mycoplasmopsis</taxon>
    </lineage>
</organism>
<evidence type="ECO:0000313" key="2">
    <source>
        <dbReference type="EMBL" id="EIE41407.1"/>
    </source>
</evidence>
<keyword evidence="1" id="KW-1133">Transmembrane helix</keyword>
<dbReference type="AlphaFoldDB" id="I1A4I6"/>
<dbReference type="OrthoDB" id="9840647at2"/>
<protein>
    <submittedName>
        <fullName evidence="2">Uncharacterized protein</fullName>
    </submittedName>
</protein>
<sequence>MIKNVQKNKKEYIYVETFAEISVKDLILKYQSDKENDKNDMLLDDIYNLLFKSSNTIFNNKNENENNYEYDMDSELNLKMKMSLIEERYEKAVFLKQKINHRKNEKNIIYKSDKIAYKYIYNFSSFMDIFVMPDDSLIIKTSSLLQYINKKDEDFIKKTYLAHLHQTSFYSLENAMCIVDQIFTNLYKDFSLDKIKNEEFMKFARANIKNKLKQVSVFNLNEISDEILDELNIREINYYGDIFEFDQENIRIKATNHFREKIADNLPSKINNNYWDFQLYYSKALAYVIWGYNYHQSCQNALIKNKLSDSFKLKEKGKYYKSVPRSFITIYDTNLVEQLSVIPSALSENLKIKFINLIKEINIYKNEQKFTANDRKNNNKSFRESILALWVIIGTSLLSVSGLWQVATWIHDKWIASILDNYNWFISWLILVLLSGIVFISSIIYALIKFIYSYKIFKNNKKILKANEENLKIIQIFYNKSFISENIIDTFKKNSLKIQNINSKNEI</sequence>
<evidence type="ECO:0000256" key="1">
    <source>
        <dbReference type="SAM" id="Phobius"/>
    </source>
</evidence>
<feature type="transmembrane region" description="Helical" evidence="1">
    <location>
        <begin position="385"/>
        <end position="404"/>
    </location>
</feature>
<keyword evidence="3" id="KW-1185">Reference proteome</keyword>
<feature type="transmembrane region" description="Helical" evidence="1">
    <location>
        <begin position="424"/>
        <end position="448"/>
    </location>
</feature>
<dbReference type="EMBL" id="AJFU01000006">
    <property type="protein sequence ID" value="EIE41407.1"/>
    <property type="molecule type" value="Genomic_DNA"/>
</dbReference>
<keyword evidence="1" id="KW-0472">Membrane</keyword>
<name>I1A4I6_9BACT</name>
<accession>I1A4I6</accession>